<feature type="region of interest" description="Disordered" evidence="1">
    <location>
        <begin position="399"/>
        <end position="449"/>
    </location>
</feature>
<proteinExistence type="predicted"/>
<reference evidence="2 3" key="1">
    <citation type="submission" date="2017-09" db="EMBL/GenBank/DDBJ databases">
        <title>Large-scale bioinformatics analysis of Bacillus genomes uncovers conserved roles of natural products in bacterial physiology.</title>
        <authorList>
            <consortium name="Agbiome Team Llc"/>
            <person name="Bleich R.M."/>
            <person name="Grubbs K.J."/>
            <person name="Santa Maria K.C."/>
            <person name="Allen S.E."/>
            <person name="Farag S."/>
            <person name="Shank E.A."/>
            <person name="Bowers A."/>
        </authorList>
    </citation>
    <scope>NUCLEOTIDE SEQUENCE [LARGE SCALE GENOMIC DNA]</scope>
    <source>
        <strain evidence="2 3">AFS085496</strain>
    </source>
</reference>
<evidence type="ECO:0000313" key="2">
    <source>
        <dbReference type="EMBL" id="PFJ28953.1"/>
    </source>
</evidence>
<dbReference type="Proteomes" id="UP000224003">
    <property type="component" value="Unassembled WGS sequence"/>
</dbReference>
<evidence type="ECO:0000256" key="1">
    <source>
        <dbReference type="SAM" id="MobiDB-lite"/>
    </source>
</evidence>
<dbReference type="InterPro" id="IPR036890">
    <property type="entry name" value="HATPase_C_sf"/>
</dbReference>
<evidence type="ECO:0000313" key="3">
    <source>
        <dbReference type="Proteomes" id="UP000224003"/>
    </source>
</evidence>
<accession>A0A9X6WHX3</accession>
<sequence length="671" mass="76465">MKKLKVTSNVKNRLRKVRDGIVYNDIYSVIDEVVVQNPKRAGATTVFVTIHDDTIIISDNGKGCPVPEVLFTLDFSGFGHGFGEGFTSIYMIADWFEVRTLGWKGSLNIKEVLDENKGELDVAISESTDYKNGFELELKGNRISDFRYDLMDYIENAASIIPDMDFYINGILVEKKDIFDIVEASSYTRTFNNKKYEGRVSLTDSYDSTIKIYFEHRYVTEVSFDGLSGSILLKPNAVNLRTPDRRGIIYDSKERELRRQLTKDVKTLIKDMIKIGNSEEMKNFAKIINYHMNVDEYIQYLMIESKSILNQYETREKTQKENDEMACQSDSSHVVQLVEMMDTMNGITAGETIQITKEEIENASSMNVTPEPVQNISSGTSSSQATYAAQHAPAAVAVMEKEDNESEPTVESEEGTNQVVMNTEEKRDTKRLKEDKRMTSYVGNKPNKTSIIQKDDMDKISIKNIKSKKNVIWVEKDKADDYASLISKYEYYGVYTFVSPHVLYDNALEHLGIPHVSTLEETAIKKDYKVTKIGARTKKEERVMELIGFIEKTLNIGETFNISSIDCKMTVQLRGTKIYREKLHVHGYAQGSQIHLNRKDLNFGTISSVQLGKNSLGIHDVKFILGNLDVIAHELAHVIYGTEDNTKQHFEKQIDIQNRISNAIMEVDNLW</sequence>
<name>A0A9X6WHX3_BACTU</name>
<feature type="compositionally biased region" description="Acidic residues" evidence="1">
    <location>
        <begin position="402"/>
        <end position="414"/>
    </location>
</feature>
<dbReference type="EMBL" id="NUVX01000081">
    <property type="protein sequence ID" value="PFJ28953.1"/>
    <property type="molecule type" value="Genomic_DNA"/>
</dbReference>
<gene>
    <name evidence="2" type="ORF">COJ15_32305</name>
</gene>
<organism evidence="2 3">
    <name type="scientific">Bacillus thuringiensis</name>
    <dbReference type="NCBI Taxonomy" id="1428"/>
    <lineage>
        <taxon>Bacteria</taxon>
        <taxon>Bacillati</taxon>
        <taxon>Bacillota</taxon>
        <taxon>Bacilli</taxon>
        <taxon>Bacillales</taxon>
        <taxon>Bacillaceae</taxon>
        <taxon>Bacillus</taxon>
        <taxon>Bacillus cereus group</taxon>
    </lineage>
</organism>
<dbReference type="RefSeq" id="WP_098517662.1">
    <property type="nucleotide sequence ID" value="NZ_NUVX01000081.1"/>
</dbReference>
<dbReference type="AlphaFoldDB" id="A0A9X6WHX3"/>
<comment type="caution">
    <text evidence="2">The sequence shown here is derived from an EMBL/GenBank/DDBJ whole genome shotgun (WGS) entry which is preliminary data.</text>
</comment>
<protein>
    <submittedName>
        <fullName evidence="2">Uncharacterized protein</fullName>
    </submittedName>
</protein>
<dbReference type="SUPFAM" id="SSF55874">
    <property type="entry name" value="ATPase domain of HSP90 chaperone/DNA topoisomerase II/histidine kinase"/>
    <property type="match status" value="1"/>
</dbReference>
<feature type="compositionally biased region" description="Basic and acidic residues" evidence="1">
    <location>
        <begin position="423"/>
        <end position="438"/>
    </location>
</feature>